<dbReference type="Pfam" id="PF02201">
    <property type="entry name" value="SWIB"/>
    <property type="match status" value="1"/>
</dbReference>
<evidence type="ECO:0000313" key="2">
    <source>
        <dbReference type="EMBL" id="QHU16612.1"/>
    </source>
</evidence>
<organism evidence="2">
    <name type="scientific">viral metagenome</name>
    <dbReference type="NCBI Taxonomy" id="1070528"/>
    <lineage>
        <taxon>unclassified sequences</taxon>
        <taxon>metagenomes</taxon>
        <taxon>organismal metagenomes</taxon>
    </lineage>
</organism>
<accession>A0A6C0KF22</accession>
<dbReference type="AlphaFoldDB" id="A0A6C0KF22"/>
<dbReference type="InterPro" id="IPR019835">
    <property type="entry name" value="SWIB_domain"/>
</dbReference>
<proteinExistence type="predicted"/>
<dbReference type="PROSITE" id="PS51925">
    <property type="entry name" value="SWIB_MDM2"/>
    <property type="match status" value="1"/>
</dbReference>
<dbReference type="SUPFAM" id="SSF47592">
    <property type="entry name" value="SWIB/MDM2 domain"/>
    <property type="match status" value="1"/>
</dbReference>
<name>A0A6C0KF22_9ZZZZ</name>
<dbReference type="InterPro" id="IPR036885">
    <property type="entry name" value="SWIB_MDM2_dom_sf"/>
</dbReference>
<dbReference type="InterPro" id="IPR003121">
    <property type="entry name" value="SWIB_MDM2_domain"/>
</dbReference>
<evidence type="ECO:0000259" key="1">
    <source>
        <dbReference type="PROSITE" id="PS51925"/>
    </source>
</evidence>
<dbReference type="PANTHER" id="PTHR13844">
    <property type="entry name" value="SWI/SNF-RELATED MATRIX-ASSOCIATED ACTIN-DEPENDENT REGULATOR OF CHROMATIN SUBFAMILY D"/>
    <property type="match status" value="1"/>
</dbReference>
<protein>
    <recommendedName>
        <fullName evidence="1">DM2 domain-containing protein</fullName>
    </recommendedName>
</protein>
<dbReference type="SMART" id="SM00151">
    <property type="entry name" value="SWIB"/>
    <property type="match status" value="1"/>
</dbReference>
<dbReference type="Gene3D" id="1.10.245.10">
    <property type="entry name" value="SWIB/MDM2 domain"/>
    <property type="match status" value="1"/>
</dbReference>
<dbReference type="EMBL" id="MN740887">
    <property type="protein sequence ID" value="QHU16612.1"/>
    <property type="molecule type" value="Genomic_DNA"/>
</dbReference>
<dbReference type="CDD" id="cd10567">
    <property type="entry name" value="SWIB-MDM2_like"/>
    <property type="match status" value="1"/>
</dbReference>
<reference evidence="2" key="1">
    <citation type="journal article" date="2020" name="Nature">
        <title>Giant virus diversity and host interactions through global metagenomics.</title>
        <authorList>
            <person name="Schulz F."/>
            <person name="Roux S."/>
            <person name="Paez-Espino D."/>
            <person name="Jungbluth S."/>
            <person name="Walsh D.A."/>
            <person name="Denef V.J."/>
            <person name="McMahon K.D."/>
            <person name="Konstantinidis K.T."/>
            <person name="Eloe-Fadrosh E.A."/>
            <person name="Kyrpides N.C."/>
            <person name="Woyke T."/>
        </authorList>
    </citation>
    <scope>NUCLEOTIDE SEQUENCE</scope>
    <source>
        <strain evidence="2">GVMAG-S-3300012000-53</strain>
    </source>
</reference>
<feature type="domain" description="DM2" evidence="1">
    <location>
        <begin position="83"/>
        <end position="167"/>
    </location>
</feature>
<sequence length="169" mass="19704">MENIQRIEDTTEPENDETNDILPANLTKLIAKFDLIRDKISEQKNSLDDINKEIRTFEKLINKFVKSYLKKETKQKKPRKKSGFALPVTISDELCDFMGCEKGSKRARTQVTQFLMSYISENNLKNPENKKVLIPDERLQKLLGDEAKNVELTHFTIQKFMNKHFLPNA</sequence>